<accession>A0AAE3YM64</accession>
<dbReference type="PROSITE" id="PS51903">
    <property type="entry name" value="CLP_R"/>
    <property type="match status" value="1"/>
</dbReference>
<organism evidence="3 4">
    <name type="scientific">Catenuloplanes atrovinosus</name>
    <dbReference type="NCBI Taxonomy" id="137266"/>
    <lineage>
        <taxon>Bacteria</taxon>
        <taxon>Bacillati</taxon>
        <taxon>Actinomycetota</taxon>
        <taxon>Actinomycetes</taxon>
        <taxon>Micromonosporales</taxon>
        <taxon>Micromonosporaceae</taxon>
        <taxon>Catenuloplanes</taxon>
    </lineage>
</organism>
<sequence>MFERFTAEARAMVVQAQVEARELGHTEIGTEHVLLALLGADSGEAGYVLRGAGLDRDGVRARIQALIDQPPLGPEDAAALRAIGIDLDAVLARMDETFGSPPVRPDPRPEPGRKWWQLPKGGHIPFGAHAKKTLELSLREALALHSRELRPEHILLGLLRTRESLGVRVLTDAGLDPDALRQDVLATLRKAA</sequence>
<proteinExistence type="predicted"/>
<dbReference type="Pfam" id="PF02861">
    <property type="entry name" value="Clp_N"/>
    <property type="match status" value="2"/>
</dbReference>
<evidence type="ECO:0000259" key="2">
    <source>
        <dbReference type="PROSITE" id="PS51903"/>
    </source>
</evidence>
<keyword evidence="3" id="KW-0547">Nucleotide-binding</keyword>
<protein>
    <submittedName>
        <fullName evidence="3">ATP-dependent Clp protease ATP-binding subunit ClpA</fullName>
    </submittedName>
</protein>
<dbReference type="GO" id="GO:0005524">
    <property type="term" value="F:ATP binding"/>
    <property type="evidence" value="ECO:0007669"/>
    <property type="project" value="UniProtKB-KW"/>
</dbReference>
<gene>
    <name evidence="3" type="ORF">J2S41_001179</name>
</gene>
<dbReference type="Gene3D" id="1.10.1780.10">
    <property type="entry name" value="Clp, N-terminal domain"/>
    <property type="match status" value="2"/>
</dbReference>
<dbReference type="InterPro" id="IPR036628">
    <property type="entry name" value="Clp_N_dom_sf"/>
</dbReference>
<evidence type="ECO:0000313" key="3">
    <source>
        <dbReference type="EMBL" id="MDR7274401.1"/>
    </source>
</evidence>
<feature type="domain" description="Clp R" evidence="2">
    <location>
        <begin position="2"/>
        <end position="191"/>
    </location>
</feature>
<keyword evidence="3" id="KW-0067">ATP-binding</keyword>
<keyword evidence="3" id="KW-0645">Protease</keyword>
<keyword evidence="4" id="KW-1185">Reference proteome</keyword>
<dbReference type="SUPFAM" id="SSF81923">
    <property type="entry name" value="Double Clp-N motif"/>
    <property type="match status" value="2"/>
</dbReference>
<dbReference type="InterPro" id="IPR004176">
    <property type="entry name" value="Clp_R_N"/>
</dbReference>
<evidence type="ECO:0000313" key="4">
    <source>
        <dbReference type="Proteomes" id="UP001183643"/>
    </source>
</evidence>
<reference evidence="3" key="1">
    <citation type="submission" date="2023-07" db="EMBL/GenBank/DDBJ databases">
        <title>Sequencing the genomes of 1000 actinobacteria strains.</title>
        <authorList>
            <person name="Klenk H.-P."/>
        </authorList>
    </citation>
    <scope>NUCLEOTIDE SEQUENCE</scope>
    <source>
        <strain evidence="3">DSM 44707</strain>
    </source>
</reference>
<dbReference type="PANTHER" id="PTHR47016:SF5">
    <property type="entry name" value="CLP DOMAIN SUPERFAMILY PROTEIN"/>
    <property type="match status" value="1"/>
</dbReference>
<dbReference type="EMBL" id="JAVDYB010000001">
    <property type="protein sequence ID" value="MDR7274401.1"/>
    <property type="molecule type" value="Genomic_DNA"/>
</dbReference>
<evidence type="ECO:0000256" key="1">
    <source>
        <dbReference type="PROSITE-ProRule" id="PRU01251"/>
    </source>
</evidence>
<keyword evidence="3" id="KW-0378">Hydrolase</keyword>
<dbReference type="GO" id="GO:0006508">
    <property type="term" value="P:proteolysis"/>
    <property type="evidence" value="ECO:0007669"/>
    <property type="project" value="UniProtKB-KW"/>
</dbReference>
<comment type="caution">
    <text evidence="3">The sequence shown here is derived from an EMBL/GenBank/DDBJ whole genome shotgun (WGS) entry which is preliminary data.</text>
</comment>
<name>A0AAE3YM64_9ACTN</name>
<keyword evidence="1" id="KW-0677">Repeat</keyword>
<dbReference type="GO" id="GO:0008233">
    <property type="term" value="F:peptidase activity"/>
    <property type="evidence" value="ECO:0007669"/>
    <property type="project" value="UniProtKB-KW"/>
</dbReference>
<dbReference type="AlphaFoldDB" id="A0AAE3YM64"/>
<dbReference type="InterPro" id="IPR044217">
    <property type="entry name" value="CLPT1/2"/>
</dbReference>
<dbReference type="PANTHER" id="PTHR47016">
    <property type="entry name" value="ATP-DEPENDENT CLP PROTEASE ATP-BINDING SUBUNIT CLPT1, CHLOROPLASTIC"/>
    <property type="match status" value="1"/>
</dbReference>
<dbReference type="Proteomes" id="UP001183643">
    <property type="component" value="Unassembled WGS sequence"/>
</dbReference>